<accession>A0ABR3JPA7</accession>
<feature type="domain" description="DUF6593" evidence="1">
    <location>
        <begin position="19"/>
        <end position="172"/>
    </location>
</feature>
<reference evidence="3" key="1">
    <citation type="submission" date="2024-06" db="EMBL/GenBank/DDBJ databases">
        <title>Multi-omics analyses provide insights into the biosynthesis of the anticancer antibiotic pleurotin in Hohenbuehelia grisea.</title>
        <authorList>
            <person name="Weaver J.A."/>
            <person name="Alberti F."/>
        </authorList>
    </citation>
    <scope>NUCLEOTIDE SEQUENCE [LARGE SCALE GENOMIC DNA]</scope>
    <source>
        <strain evidence="3">T-177</strain>
    </source>
</reference>
<evidence type="ECO:0000313" key="3">
    <source>
        <dbReference type="Proteomes" id="UP001556367"/>
    </source>
</evidence>
<evidence type="ECO:0000259" key="1">
    <source>
        <dbReference type="Pfam" id="PF20236"/>
    </source>
</evidence>
<organism evidence="2 3">
    <name type="scientific">Hohenbuehelia grisea</name>
    <dbReference type="NCBI Taxonomy" id="104357"/>
    <lineage>
        <taxon>Eukaryota</taxon>
        <taxon>Fungi</taxon>
        <taxon>Dikarya</taxon>
        <taxon>Basidiomycota</taxon>
        <taxon>Agaricomycotina</taxon>
        <taxon>Agaricomycetes</taxon>
        <taxon>Agaricomycetidae</taxon>
        <taxon>Agaricales</taxon>
        <taxon>Pleurotineae</taxon>
        <taxon>Pleurotaceae</taxon>
        <taxon>Hohenbuehelia</taxon>
    </lineage>
</organism>
<comment type="caution">
    <text evidence="2">The sequence shown here is derived from an EMBL/GenBank/DDBJ whole genome shotgun (WGS) entry which is preliminary data.</text>
</comment>
<dbReference type="Pfam" id="PF20236">
    <property type="entry name" value="DUF6593"/>
    <property type="match status" value="1"/>
</dbReference>
<protein>
    <recommendedName>
        <fullName evidence="1">DUF6593 domain-containing protein</fullName>
    </recommendedName>
</protein>
<keyword evidence="3" id="KW-1185">Reference proteome</keyword>
<dbReference type="InterPro" id="IPR046528">
    <property type="entry name" value="DUF6593"/>
</dbReference>
<gene>
    <name evidence="2" type="ORF">HGRIS_003220</name>
</gene>
<evidence type="ECO:0000313" key="2">
    <source>
        <dbReference type="EMBL" id="KAL0957128.1"/>
    </source>
</evidence>
<dbReference type="EMBL" id="JASNQZ010000006">
    <property type="protein sequence ID" value="KAL0957128.1"/>
    <property type="molecule type" value="Genomic_DNA"/>
</dbReference>
<dbReference type="Proteomes" id="UP001556367">
    <property type="component" value="Unassembled WGS sequence"/>
</dbReference>
<proteinExistence type="predicted"/>
<sequence length="178" mass="20828">MPPPAKKITPPHKLEFATNSLRNTTLAVEDDRYYYEVVTRFWHPTVTKVNRLDPETRELRTVAEIDRTRGKEVKVRFLDSDSKDSGLGAWTKASEFVKYDQGGVGGTFAGPKGEEYRWKTHNRKLELIKADDEEKNPLVKYHHYKRHLFVWRMSRHAWLEVKPEMSDSMEKIIGKSHS</sequence>
<name>A0ABR3JPA7_9AGAR</name>